<gene>
    <name evidence="11" type="primary">IMMT</name>
</gene>
<keyword evidence="8" id="KW-0175">Coiled coil</keyword>
<feature type="compositionally biased region" description="Basic and acidic residues" evidence="9">
    <location>
        <begin position="185"/>
        <end position="199"/>
    </location>
</feature>
<name>A0AAJ7SV57_PETMA</name>
<dbReference type="CTD" id="10989"/>
<dbReference type="GeneID" id="116940429"/>
<evidence type="ECO:0000256" key="7">
    <source>
        <dbReference type="RuleBase" id="RU363000"/>
    </source>
</evidence>
<comment type="function">
    <text evidence="7">Component of the MICOS complex, a large protein complex of the mitochondrial inner membrane that plays crucial roles in the maintenance of crista junctions, inner membrane architecture, and formation of contact sites to the outer membrane.</text>
</comment>
<comment type="similarity">
    <text evidence="1 7">Belongs to the MICOS complex subunit Mic60 family.</text>
</comment>
<keyword evidence="6" id="KW-0472">Membrane</keyword>
<evidence type="ECO:0000313" key="10">
    <source>
        <dbReference type="Proteomes" id="UP001318040"/>
    </source>
</evidence>
<organism evidence="10 11">
    <name type="scientific">Petromyzon marinus</name>
    <name type="common">Sea lamprey</name>
    <dbReference type="NCBI Taxonomy" id="7757"/>
    <lineage>
        <taxon>Eukaryota</taxon>
        <taxon>Metazoa</taxon>
        <taxon>Chordata</taxon>
        <taxon>Craniata</taxon>
        <taxon>Vertebrata</taxon>
        <taxon>Cyclostomata</taxon>
        <taxon>Hyperoartia</taxon>
        <taxon>Petromyzontiformes</taxon>
        <taxon>Petromyzontidae</taxon>
        <taxon>Petromyzon</taxon>
    </lineage>
</organism>
<evidence type="ECO:0000256" key="8">
    <source>
        <dbReference type="SAM" id="Coils"/>
    </source>
</evidence>
<keyword evidence="2 7" id="KW-0812">Transmembrane</keyword>
<dbReference type="InterPro" id="IPR019133">
    <property type="entry name" value="MIC60"/>
</dbReference>
<feature type="region of interest" description="Disordered" evidence="9">
    <location>
        <begin position="116"/>
        <end position="205"/>
    </location>
</feature>
<evidence type="ECO:0000256" key="9">
    <source>
        <dbReference type="SAM" id="MobiDB-lite"/>
    </source>
</evidence>
<feature type="coiled-coil region" evidence="8">
    <location>
        <begin position="335"/>
        <end position="395"/>
    </location>
</feature>
<proteinExistence type="inferred from homology"/>
<dbReference type="Pfam" id="PF09731">
    <property type="entry name" value="Mitofilin"/>
    <property type="match status" value="1"/>
</dbReference>
<dbReference type="GO" id="GO:0042407">
    <property type="term" value="P:cristae formation"/>
    <property type="evidence" value="ECO:0007669"/>
    <property type="project" value="TreeGrafter"/>
</dbReference>
<dbReference type="GO" id="GO:0061617">
    <property type="term" value="C:MICOS complex"/>
    <property type="evidence" value="ECO:0007669"/>
    <property type="project" value="TreeGrafter"/>
</dbReference>
<accession>A0AAJ7SV57</accession>
<keyword evidence="10" id="KW-1185">Reference proteome</keyword>
<protein>
    <recommendedName>
        <fullName evidence="7">MICOS complex subunit MIC60</fullName>
    </recommendedName>
    <alternativeName>
        <fullName evidence="7">Mitofilin</fullName>
    </alternativeName>
</protein>
<comment type="subcellular location">
    <subcellularLocation>
        <location evidence="7">Mitochondrion inner membrane</location>
        <topology evidence="7">Single-pass membrane protein</topology>
    </subcellularLocation>
</comment>
<evidence type="ECO:0000256" key="1">
    <source>
        <dbReference type="ARBA" id="ARBA00010877"/>
    </source>
</evidence>
<comment type="subunit">
    <text evidence="7">Component of the mitochondrial contact site and cristae organizing system (MICOS) complex.</text>
</comment>
<keyword evidence="5 7" id="KW-0496">Mitochondrion</keyword>
<dbReference type="Proteomes" id="UP001318040">
    <property type="component" value="Chromosome 9"/>
</dbReference>
<dbReference type="PANTHER" id="PTHR15415">
    <property type="entry name" value="MITOFILIN"/>
    <property type="match status" value="1"/>
</dbReference>
<evidence type="ECO:0000313" key="11">
    <source>
        <dbReference type="RefSeq" id="XP_032806140.1"/>
    </source>
</evidence>
<reference evidence="11" key="1">
    <citation type="submission" date="2025-08" db="UniProtKB">
        <authorList>
            <consortium name="RefSeq"/>
        </authorList>
    </citation>
    <scope>IDENTIFICATION</scope>
    <source>
        <tissue evidence="11">Sperm</tissue>
    </source>
</reference>
<evidence type="ECO:0000256" key="6">
    <source>
        <dbReference type="ARBA" id="ARBA00023136"/>
    </source>
</evidence>
<dbReference type="AlphaFoldDB" id="A0AAJ7SV57"/>
<feature type="compositionally biased region" description="Gly residues" evidence="9">
    <location>
        <begin position="172"/>
        <end position="184"/>
    </location>
</feature>
<evidence type="ECO:0000256" key="5">
    <source>
        <dbReference type="ARBA" id="ARBA00023128"/>
    </source>
</evidence>
<dbReference type="RefSeq" id="XP_032806140.1">
    <property type="nucleotide sequence ID" value="XM_032950249.1"/>
</dbReference>
<keyword evidence="4" id="KW-1133">Transmembrane helix</keyword>
<dbReference type="PANTHER" id="PTHR15415:SF7">
    <property type="entry name" value="MICOS COMPLEX SUBUNIT MIC60"/>
    <property type="match status" value="1"/>
</dbReference>
<evidence type="ECO:0000256" key="4">
    <source>
        <dbReference type="ARBA" id="ARBA00022989"/>
    </source>
</evidence>
<sequence>MWRSCRRAGTLIQKCLCGRTPCPSTHAKRCYSAGIPGSGPSAAGKVVGGGLLVVVGGLGGTVLYASWDPRFRSSLEQNVPYADKLLGAVLGPSVPFLPMPSKKPGAGDLNPIAPIKKKHTDERAATATAQAPVKQEDRSSEASVILSSIGEAPSMPAPGVTNAATGPKPGHEGAGASGHDGGGAAHKEHECESCKHEPSGDAPPAALSKNLEEAVARSGLVTAQAVGAQDAATAAIGTYISCLRHAMEDEAMSPEEKTEQWQSVREALAARDRAVHEASQAQRVAQEEVVKLQGLVEEARGTAAPAAAPRLQAAGSSVRRMLSELQGGSSRVEAAQTEARLVSQYQEMAERAKEEFRQELESIVPGWQGRGDLNKEELNALLLHAHRRTEQLRRELAERQALEEHRLVLAREQQRTVDQRGLEEALATALHQQRQELVVAQQRKIEELKDAMEMEMRTQLRRATAAHSDHLQEALKLQAFELGNSHKKELTDKMVEQDLMFRREILDQRDSFTQDINKAFAQVHGIRNAVDGLAEREEIAKKAHSLWLAGEALRTALAEAGPDGPDGPCVPLAKHVDAARAVLAESEFAQVVTGAVPSESRERGVYSLEALRHRFRSVRRLARRVALIDETRNSLYQYFLSYVQAALMLEPATLKPPAEGVAVEELGDAFRVLAYAAFCLEHGDLEQAARFVTALRGEARRVADSWLHEARLTLETRQAIALLTAHASAVGLAATHAQP</sequence>
<keyword evidence="3 7" id="KW-0999">Mitochondrion inner membrane</keyword>
<evidence type="ECO:0000256" key="2">
    <source>
        <dbReference type="ARBA" id="ARBA00022692"/>
    </source>
</evidence>
<evidence type="ECO:0000256" key="3">
    <source>
        <dbReference type="ARBA" id="ARBA00022792"/>
    </source>
</evidence>